<dbReference type="OrthoDB" id="2596766at2759"/>
<dbReference type="PANTHER" id="PTHR47592:SF27">
    <property type="entry name" value="OS08G0421700 PROTEIN"/>
    <property type="match status" value="1"/>
</dbReference>
<protein>
    <submittedName>
        <fullName evidence="4">Zinc finger, CCHC-type</fullName>
    </submittedName>
</protein>
<dbReference type="PROSITE" id="PS50158">
    <property type="entry name" value="ZF_CCHC"/>
    <property type="match status" value="1"/>
</dbReference>
<dbReference type="EMBL" id="AWUE01012622">
    <property type="protein sequence ID" value="OMP08751.1"/>
    <property type="molecule type" value="Genomic_DNA"/>
</dbReference>
<sequence length="166" mass="18334">MSKDKDAVESSKNKSQVHMVGAKSGNKSDKSKGLKVNTKGFKKNIKSDKSCFHCGKKGHFIKECRYKKKEDKRSGSSSKTNEANIVKDEDYVIVVTEVNAVVAANSDFFIDSGATIYICNNKDLFNTYVRDESEIFMGNQADVRVVGKGNEALWSLTSSFSNPPSN</sequence>
<dbReference type="Pfam" id="PF00098">
    <property type="entry name" value="zf-CCHC"/>
    <property type="match status" value="1"/>
</dbReference>
<dbReference type="InterPro" id="IPR054722">
    <property type="entry name" value="PolX-like_BBD"/>
</dbReference>
<evidence type="ECO:0000256" key="1">
    <source>
        <dbReference type="PROSITE-ProRule" id="PRU00047"/>
    </source>
</evidence>
<dbReference type="PANTHER" id="PTHR47592">
    <property type="entry name" value="PBF68 PROTEIN"/>
    <property type="match status" value="1"/>
</dbReference>
<keyword evidence="1" id="KW-0863">Zinc-finger</keyword>
<reference evidence="5" key="1">
    <citation type="submission" date="2013-09" db="EMBL/GenBank/DDBJ databases">
        <title>Corchorus olitorius genome sequencing.</title>
        <authorList>
            <person name="Alam M."/>
            <person name="Haque M.S."/>
            <person name="Islam M.S."/>
            <person name="Emdad E.M."/>
            <person name="Islam M.M."/>
            <person name="Ahmed B."/>
            <person name="Halim A."/>
            <person name="Hossen Q.M.M."/>
            <person name="Hossain M.Z."/>
            <person name="Ahmed R."/>
            <person name="Khan M.M."/>
            <person name="Islam R."/>
            <person name="Rashid M.M."/>
            <person name="Khan S.A."/>
            <person name="Rahman M.S."/>
            <person name="Alam M."/>
            <person name="Yahiya A.S."/>
            <person name="Khan M.S."/>
            <person name="Azam M.S."/>
            <person name="Haque T."/>
            <person name="Lashkar M.Z.H."/>
            <person name="Akhand A.I."/>
            <person name="Morshed G."/>
            <person name="Roy S."/>
            <person name="Uddin K.S."/>
            <person name="Rabeya T."/>
            <person name="Hossain A.S."/>
            <person name="Chowdhury A."/>
            <person name="Snigdha A.R."/>
            <person name="Mortoza M.S."/>
            <person name="Matin S.A."/>
            <person name="Hoque S.M.E."/>
            <person name="Islam M.K."/>
            <person name="Roy D.K."/>
            <person name="Haider R."/>
            <person name="Moosa M.M."/>
            <person name="Elias S.M."/>
            <person name="Hasan A.M."/>
            <person name="Jahan S."/>
            <person name="Shafiuddin M."/>
            <person name="Mahmood N."/>
            <person name="Shommy N.S."/>
        </authorList>
    </citation>
    <scope>NUCLEOTIDE SEQUENCE [LARGE SCALE GENOMIC DNA]</scope>
    <source>
        <strain evidence="5">cv. O-4</strain>
    </source>
</reference>
<accession>A0A1R3KNV0</accession>
<keyword evidence="1" id="KW-0479">Metal-binding</keyword>
<dbReference type="Gene3D" id="4.10.60.10">
    <property type="entry name" value="Zinc finger, CCHC-type"/>
    <property type="match status" value="1"/>
</dbReference>
<keyword evidence="5" id="KW-1185">Reference proteome</keyword>
<feature type="domain" description="CCHC-type" evidence="3">
    <location>
        <begin position="51"/>
        <end position="65"/>
    </location>
</feature>
<evidence type="ECO:0000256" key="2">
    <source>
        <dbReference type="SAM" id="MobiDB-lite"/>
    </source>
</evidence>
<dbReference type="InterPro" id="IPR001878">
    <property type="entry name" value="Znf_CCHC"/>
</dbReference>
<dbReference type="GO" id="GO:0003676">
    <property type="term" value="F:nucleic acid binding"/>
    <property type="evidence" value="ECO:0007669"/>
    <property type="project" value="InterPro"/>
</dbReference>
<dbReference type="AlphaFoldDB" id="A0A1R3KNV0"/>
<dbReference type="SUPFAM" id="SSF57756">
    <property type="entry name" value="Retrovirus zinc finger-like domains"/>
    <property type="match status" value="1"/>
</dbReference>
<evidence type="ECO:0000313" key="5">
    <source>
        <dbReference type="Proteomes" id="UP000187203"/>
    </source>
</evidence>
<dbReference type="InterPro" id="IPR036875">
    <property type="entry name" value="Znf_CCHC_sf"/>
</dbReference>
<name>A0A1R3KNV0_9ROSI</name>
<organism evidence="4 5">
    <name type="scientific">Corchorus olitorius</name>
    <dbReference type="NCBI Taxonomy" id="93759"/>
    <lineage>
        <taxon>Eukaryota</taxon>
        <taxon>Viridiplantae</taxon>
        <taxon>Streptophyta</taxon>
        <taxon>Embryophyta</taxon>
        <taxon>Tracheophyta</taxon>
        <taxon>Spermatophyta</taxon>
        <taxon>Magnoliopsida</taxon>
        <taxon>eudicotyledons</taxon>
        <taxon>Gunneridae</taxon>
        <taxon>Pentapetalae</taxon>
        <taxon>rosids</taxon>
        <taxon>malvids</taxon>
        <taxon>Malvales</taxon>
        <taxon>Malvaceae</taxon>
        <taxon>Grewioideae</taxon>
        <taxon>Apeibeae</taxon>
        <taxon>Corchorus</taxon>
    </lineage>
</organism>
<gene>
    <name evidence="4" type="ORF">COLO4_06157</name>
</gene>
<evidence type="ECO:0000259" key="3">
    <source>
        <dbReference type="PROSITE" id="PS50158"/>
    </source>
</evidence>
<comment type="caution">
    <text evidence="4">The sequence shown here is derived from an EMBL/GenBank/DDBJ whole genome shotgun (WGS) entry which is preliminary data.</text>
</comment>
<feature type="region of interest" description="Disordered" evidence="2">
    <location>
        <begin position="1"/>
        <end position="35"/>
    </location>
</feature>
<proteinExistence type="predicted"/>
<dbReference type="Proteomes" id="UP000187203">
    <property type="component" value="Unassembled WGS sequence"/>
</dbReference>
<evidence type="ECO:0000313" key="4">
    <source>
        <dbReference type="EMBL" id="OMP08751.1"/>
    </source>
</evidence>
<feature type="compositionally biased region" description="Basic and acidic residues" evidence="2">
    <location>
        <begin position="1"/>
        <end position="12"/>
    </location>
</feature>
<dbReference type="Pfam" id="PF22936">
    <property type="entry name" value="Pol_BBD"/>
    <property type="match status" value="1"/>
</dbReference>
<keyword evidence="1" id="KW-0862">Zinc</keyword>
<dbReference type="GO" id="GO:0008270">
    <property type="term" value="F:zinc ion binding"/>
    <property type="evidence" value="ECO:0007669"/>
    <property type="project" value="UniProtKB-KW"/>
</dbReference>